<feature type="compositionally biased region" description="Acidic residues" evidence="1">
    <location>
        <begin position="67"/>
        <end position="77"/>
    </location>
</feature>
<evidence type="ECO:0000313" key="4">
    <source>
        <dbReference type="Proteomes" id="UP001165121"/>
    </source>
</evidence>
<accession>A0A9W7CX17</accession>
<comment type="caution">
    <text evidence="3">The sequence shown here is derived from an EMBL/GenBank/DDBJ whole genome shotgun (WGS) entry which is preliminary data.</text>
</comment>
<dbReference type="OrthoDB" id="153339at2759"/>
<evidence type="ECO:0000256" key="1">
    <source>
        <dbReference type="SAM" id="MobiDB-lite"/>
    </source>
</evidence>
<dbReference type="Proteomes" id="UP001165121">
    <property type="component" value="Unassembled WGS sequence"/>
</dbReference>
<feature type="chain" id="PRO_5040987037" evidence="2">
    <location>
        <begin position="19"/>
        <end position="589"/>
    </location>
</feature>
<gene>
    <name evidence="3" type="ORF">Pfra01_001753600</name>
</gene>
<sequence>MLWLLQLAVLLSLGIVSSFSQSYTFDDTRNPTRRHPAAETATAFTVSSSNNNEFSGIDDTSLYSSDSSEDLEDSTDSADEKTEELWGTTSENVIPTIESSYTNWVGPSLDSASDTACYREAHIANKCPLEYENHHGICWAECPLSYPVRCGMECIRQNDDCALEIVSKVVILGHSALSLATFGLYGEFKLMAHAVRIAFKCGKEMMNLVKQLNKFVRAVKVSNPHTTNKYLETVLYQTDNVVFDLPITIVTCLGMHVSDSIRTADRITNTVELVVKEIVANSDGIVGSWAAFLAFMKRVTLDGPMESLHEEDIVSLQSALKSKSSCGYNMKRLLDRTWMTVARLRKQDPDISEADIRVAVSQSNLVLSETPTVTNNCMEELVKESRERAAYRTRDTLRKSFGGIMDDLIRSGTSRNGSLLTAESYAYNIADKALAFYAVWDVTNIVHIVSEYFQTICGPTKFTGEIDDGSANDALGLKTVGDAFKRSSGNWTKVGDDSVTITFTSGDTEDVTVNVKSGGYKIDEVEVPAGETVTWRSNGTALGGKTLYLDRWRPGFLGLPGTGGGSLLLWLPRSTQGGSLQLTAMLNVS</sequence>
<keyword evidence="2" id="KW-0732">Signal</keyword>
<proteinExistence type="predicted"/>
<keyword evidence="4" id="KW-1185">Reference proteome</keyword>
<protein>
    <submittedName>
        <fullName evidence="3">Unnamed protein product</fullName>
    </submittedName>
</protein>
<feature type="region of interest" description="Disordered" evidence="1">
    <location>
        <begin position="57"/>
        <end position="87"/>
    </location>
</feature>
<evidence type="ECO:0000256" key="2">
    <source>
        <dbReference type="SAM" id="SignalP"/>
    </source>
</evidence>
<organism evidence="3 4">
    <name type="scientific">Phytophthora fragariaefolia</name>
    <dbReference type="NCBI Taxonomy" id="1490495"/>
    <lineage>
        <taxon>Eukaryota</taxon>
        <taxon>Sar</taxon>
        <taxon>Stramenopiles</taxon>
        <taxon>Oomycota</taxon>
        <taxon>Peronosporomycetes</taxon>
        <taxon>Peronosporales</taxon>
        <taxon>Peronosporaceae</taxon>
        <taxon>Phytophthora</taxon>
    </lineage>
</organism>
<feature type="signal peptide" evidence="2">
    <location>
        <begin position="1"/>
        <end position="18"/>
    </location>
</feature>
<dbReference type="EMBL" id="BSXT01002062">
    <property type="protein sequence ID" value="GMF46984.1"/>
    <property type="molecule type" value="Genomic_DNA"/>
</dbReference>
<name>A0A9W7CX17_9STRA</name>
<dbReference type="AlphaFoldDB" id="A0A9W7CX17"/>
<reference evidence="3" key="1">
    <citation type="submission" date="2023-04" db="EMBL/GenBank/DDBJ databases">
        <title>Phytophthora fragariaefolia NBRC 109709.</title>
        <authorList>
            <person name="Ichikawa N."/>
            <person name="Sato H."/>
            <person name="Tonouchi N."/>
        </authorList>
    </citation>
    <scope>NUCLEOTIDE SEQUENCE</scope>
    <source>
        <strain evidence="3">NBRC 109709</strain>
    </source>
</reference>
<evidence type="ECO:0000313" key="3">
    <source>
        <dbReference type="EMBL" id="GMF46984.1"/>
    </source>
</evidence>